<keyword evidence="2" id="KW-0521">NADP</keyword>
<evidence type="ECO:0000313" key="5">
    <source>
        <dbReference type="Proteomes" id="UP001610432"/>
    </source>
</evidence>
<dbReference type="RefSeq" id="XP_070889071.1">
    <property type="nucleotide sequence ID" value="XM_071028427.1"/>
</dbReference>
<evidence type="ECO:0000256" key="3">
    <source>
        <dbReference type="ARBA" id="ARBA00023002"/>
    </source>
</evidence>
<dbReference type="PANTHER" id="PTHR43477">
    <property type="entry name" value="DIHYDROANTICAPSIN 7-DEHYDROGENASE"/>
    <property type="match status" value="1"/>
</dbReference>
<dbReference type="InterPro" id="IPR036291">
    <property type="entry name" value="NAD(P)-bd_dom_sf"/>
</dbReference>
<keyword evidence="5" id="KW-1185">Reference proteome</keyword>
<proteinExistence type="inferred from homology"/>
<dbReference type="GeneID" id="98143499"/>
<evidence type="ECO:0000256" key="1">
    <source>
        <dbReference type="ARBA" id="ARBA00006484"/>
    </source>
</evidence>
<dbReference type="SUPFAM" id="SSF51735">
    <property type="entry name" value="NAD(P)-binding Rossmann-fold domains"/>
    <property type="match status" value="1"/>
</dbReference>
<dbReference type="PRINTS" id="PR00081">
    <property type="entry name" value="GDHRDH"/>
</dbReference>
<dbReference type="PANTHER" id="PTHR43477:SF1">
    <property type="entry name" value="DIHYDROANTICAPSIN 7-DEHYDROGENASE"/>
    <property type="match status" value="1"/>
</dbReference>
<dbReference type="Gene3D" id="3.40.50.720">
    <property type="entry name" value="NAD(P)-binding Rossmann-like Domain"/>
    <property type="match status" value="1"/>
</dbReference>
<gene>
    <name evidence="4" type="ORF">BJX67DRAFT_346557</name>
</gene>
<dbReference type="InterPro" id="IPR002347">
    <property type="entry name" value="SDR_fam"/>
</dbReference>
<dbReference type="InterPro" id="IPR057571">
    <property type="entry name" value="SDR_PhqE-like"/>
</dbReference>
<dbReference type="CDD" id="cd05233">
    <property type="entry name" value="SDR_c"/>
    <property type="match status" value="1"/>
</dbReference>
<evidence type="ECO:0000256" key="2">
    <source>
        <dbReference type="ARBA" id="ARBA00022857"/>
    </source>
</evidence>
<dbReference type="Pfam" id="PF23441">
    <property type="entry name" value="SDR"/>
    <property type="match status" value="2"/>
</dbReference>
<keyword evidence="3" id="KW-0560">Oxidoreductase</keyword>
<reference evidence="4 5" key="1">
    <citation type="submission" date="2024-07" db="EMBL/GenBank/DDBJ databases">
        <title>Section-level genome sequencing and comparative genomics of Aspergillus sections Usti and Cavernicolus.</title>
        <authorList>
            <consortium name="Lawrence Berkeley National Laboratory"/>
            <person name="Nybo J.L."/>
            <person name="Vesth T.C."/>
            <person name="Theobald S."/>
            <person name="Frisvad J.C."/>
            <person name="Larsen T.O."/>
            <person name="Kjaerboelling I."/>
            <person name="Rothschild-Mancinelli K."/>
            <person name="Lyhne E.K."/>
            <person name="Kogle M.E."/>
            <person name="Barry K."/>
            <person name="Clum A."/>
            <person name="Na H."/>
            <person name="Ledsgaard L."/>
            <person name="Lin J."/>
            <person name="Lipzen A."/>
            <person name="Kuo A."/>
            <person name="Riley R."/>
            <person name="Mondo S."/>
            <person name="Labutti K."/>
            <person name="Haridas S."/>
            <person name="Pangalinan J."/>
            <person name="Salamov A.A."/>
            <person name="Simmons B.A."/>
            <person name="Magnuson J.K."/>
            <person name="Chen J."/>
            <person name="Drula E."/>
            <person name="Henrissat B."/>
            <person name="Wiebenga A."/>
            <person name="Lubbers R.J."/>
            <person name="Gomes A.C."/>
            <person name="Macurrencykelacurrency M.R."/>
            <person name="Stajich J."/>
            <person name="Grigoriev I.V."/>
            <person name="Mortensen U.H."/>
            <person name="De Vries R.P."/>
            <person name="Baker S.E."/>
            <person name="Andersen M.R."/>
        </authorList>
    </citation>
    <scope>NUCLEOTIDE SEQUENCE [LARGE SCALE GENOMIC DNA]</scope>
    <source>
        <strain evidence="4 5">CBS 449.75</strain>
    </source>
</reference>
<comment type="similarity">
    <text evidence="1">Belongs to the short-chain dehydrogenases/reductases (SDR) family.</text>
</comment>
<accession>A0ABR4M0D1</accession>
<dbReference type="Proteomes" id="UP001610432">
    <property type="component" value="Unassembled WGS sequence"/>
</dbReference>
<protein>
    <submittedName>
        <fullName evidence="4">Uncharacterized protein</fullName>
    </submittedName>
</protein>
<comment type="caution">
    <text evidence="4">The sequence shown here is derived from an EMBL/GenBank/DDBJ whole genome shotgun (WGS) entry which is preliminary data.</text>
</comment>
<evidence type="ECO:0000313" key="4">
    <source>
        <dbReference type="EMBL" id="KAL2870092.1"/>
    </source>
</evidence>
<dbReference type="InterPro" id="IPR051122">
    <property type="entry name" value="SDR_DHRS6-like"/>
</dbReference>
<dbReference type="EMBL" id="JBFXLQ010000007">
    <property type="protein sequence ID" value="KAL2870092.1"/>
    <property type="molecule type" value="Genomic_DNA"/>
</dbReference>
<sequence>MANFIHKNKLQNTRILLIGGTSGIGFAIARAALENEASVILASSKPEKVANAVSRLKDLYPEEPYISRIAGQTVDLSNEKTMEDDIVSLFEFAAARDTFPGSPAASSVTEEASSGKVPINHIVITAGAIPRLLPPTDPGVNVDYLKSLNTVRVIGAALIAKHAPTYMPASHLSSITFTTGAISQRPMKGFTLAVSIATAVEGLAKGLAVDLAPIRVNTVLPGPVRTEIFDVFGDKDTVDGILAGHAEKTLVKKVGDPDELAETYLALIKDSFVTGIMVRSDGGMVAF</sequence>
<name>A0ABR4M0D1_9EURO</name>
<organism evidence="4 5">
    <name type="scientific">Aspergillus lucknowensis</name>
    <dbReference type="NCBI Taxonomy" id="176173"/>
    <lineage>
        <taxon>Eukaryota</taxon>
        <taxon>Fungi</taxon>
        <taxon>Dikarya</taxon>
        <taxon>Ascomycota</taxon>
        <taxon>Pezizomycotina</taxon>
        <taxon>Eurotiomycetes</taxon>
        <taxon>Eurotiomycetidae</taxon>
        <taxon>Eurotiales</taxon>
        <taxon>Aspergillaceae</taxon>
        <taxon>Aspergillus</taxon>
        <taxon>Aspergillus subgen. Nidulantes</taxon>
    </lineage>
</organism>